<comment type="subcellular location">
    <subcellularLocation>
        <location evidence="1">Cytoplasm</location>
    </subcellularLocation>
</comment>
<keyword evidence="4" id="KW-0547">Nucleotide-binding</keyword>
<keyword evidence="6" id="KW-0175">Coiled coil</keyword>
<dbReference type="PANTHER" id="PTHR12272">
    <property type="entry name" value="DEADENYLATION COMPLEX SUBUNIT PAN3"/>
    <property type="match status" value="1"/>
</dbReference>
<dbReference type="Pfam" id="PF18101">
    <property type="entry name" value="Pan3_CK"/>
    <property type="match status" value="1"/>
</dbReference>
<dbReference type="InterPro" id="IPR011009">
    <property type="entry name" value="Kinase-like_dom_sf"/>
</dbReference>
<dbReference type="InterPro" id="IPR041332">
    <property type="entry name" value="Pan3_CK"/>
</dbReference>
<keyword evidence="9" id="KW-0418">Kinase</keyword>
<name>A0ABQ8P4M9_9CRYT</name>
<dbReference type="GO" id="GO:0016301">
    <property type="term" value="F:kinase activity"/>
    <property type="evidence" value="ECO:0007669"/>
    <property type="project" value="UniProtKB-KW"/>
</dbReference>
<gene>
    <name evidence="9" type="ORF">OJ252_2651</name>
</gene>
<dbReference type="InterPro" id="IPR000719">
    <property type="entry name" value="Prot_kinase_dom"/>
</dbReference>
<feature type="region of interest" description="Disordered" evidence="7">
    <location>
        <begin position="112"/>
        <end position="290"/>
    </location>
</feature>
<dbReference type="Gene3D" id="1.20.5.5160">
    <property type="match status" value="1"/>
</dbReference>
<dbReference type="InterPro" id="IPR030844">
    <property type="entry name" value="PAN3"/>
</dbReference>
<evidence type="ECO:0000256" key="5">
    <source>
        <dbReference type="ARBA" id="ARBA00022840"/>
    </source>
</evidence>
<comment type="caution">
    <text evidence="9">The sequence shown here is derived from an EMBL/GenBank/DDBJ whole genome shotgun (WGS) entry which is preliminary data.</text>
</comment>
<protein>
    <submittedName>
        <fullName evidence="9">Ser/Thr protein kinase</fullName>
    </submittedName>
</protein>
<dbReference type="EMBL" id="JAPCXB010000106">
    <property type="protein sequence ID" value="KAJ1608065.1"/>
    <property type="molecule type" value="Genomic_DNA"/>
</dbReference>
<keyword evidence="10" id="KW-1185">Reference proteome</keyword>
<keyword evidence="2" id="KW-0963">Cytoplasm</keyword>
<reference evidence="9" key="1">
    <citation type="submission" date="2022-10" db="EMBL/GenBank/DDBJ databases">
        <title>Adaptive evolution leads to modifications in subtelomeric GC content in a zoonotic Cryptosporidium species.</title>
        <authorList>
            <person name="Li J."/>
            <person name="Feng Y."/>
            <person name="Xiao L."/>
        </authorList>
    </citation>
    <scope>NUCLEOTIDE SEQUENCE</scope>
    <source>
        <strain evidence="9">25894</strain>
    </source>
</reference>
<evidence type="ECO:0000256" key="4">
    <source>
        <dbReference type="ARBA" id="ARBA00022741"/>
    </source>
</evidence>
<dbReference type="Gene3D" id="1.10.287.3700">
    <property type="match status" value="1"/>
</dbReference>
<dbReference type="SUPFAM" id="SSF56112">
    <property type="entry name" value="Protein kinase-like (PK-like)"/>
    <property type="match status" value="1"/>
</dbReference>
<feature type="compositionally biased region" description="Basic and acidic residues" evidence="7">
    <location>
        <begin position="1"/>
        <end position="16"/>
    </location>
</feature>
<evidence type="ECO:0000256" key="1">
    <source>
        <dbReference type="ARBA" id="ARBA00004496"/>
    </source>
</evidence>
<evidence type="ECO:0000259" key="8">
    <source>
        <dbReference type="PROSITE" id="PS50011"/>
    </source>
</evidence>
<feature type="compositionally biased region" description="Basic residues" evidence="7">
    <location>
        <begin position="238"/>
        <end position="250"/>
    </location>
</feature>
<dbReference type="Proteomes" id="UP001071777">
    <property type="component" value="Unassembled WGS sequence"/>
</dbReference>
<keyword evidence="3" id="KW-0507">mRNA processing</keyword>
<evidence type="ECO:0000313" key="9">
    <source>
        <dbReference type="EMBL" id="KAJ1608065.1"/>
    </source>
</evidence>
<organism evidence="9 10">
    <name type="scientific">Cryptosporidium canis</name>
    <dbReference type="NCBI Taxonomy" id="195482"/>
    <lineage>
        <taxon>Eukaryota</taxon>
        <taxon>Sar</taxon>
        <taxon>Alveolata</taxon>
        <taxon>Apicomplexa</taxon>
        <taxon>Conoidasida</taxon>
        <taxon>Coccidia</taxon>
        <taxon>Eucoccidiorida</taxon>
        <taxon>Eimeriorina</taxon>
        <taxon>Cryptosporidiidae</taxon>
        <taxon>Cryptosporidium</taxon>
    </lineage>
</organism>
<evidence type="ECO:0000313" key="10">
    <source>
        <dbReference type="Proteomes" id="UP001071777"/>
    </source>
</evidence>
<dbReference type="SUPFAM" id="SSF81995">
    <property type="entry name" value="beta-sandwich domain of Sec23/24"/>
    <property type="match status" value="1"/>
</dbReference>
<evidence type="ECO:0000256" key="3">
    <source>
        <dbReference type="ARBA" id="ARBA00022664"/>
    </source>
</evidence>
<evidence type="ECO:0000256" key="6">
    <source>
        <dbReference type="ARBA" id="ARBA00023054"/>
    </source>
</evidence>
<feature type="compositionally biased region" description="Gly residues" evidence="7">
    <location>
        <begin position="159"/>
        <end position="231"/>
    </location>
</feature>
<keyword evidence="5" id="KW-0067">ATP-binding</keyword>
<proteinExistence type="predicted"/>
<feature type="compositionally biased region" description="Polar residues" evidence="7">
    <location>
        <begin position="140"/>
        <end position="155"/>
    </location>
</feature>
<dbReference type="Gene3D" id="1.10.510.10">
    <property type="entry name" value="Transferase(Phosphotransferase) domain 1"/>
    <property type="match status" value="1"/>
</dbReference>
<feature type="domain" description="Protein kinase" evidence="8">
    <location>
        <begin position="340"/>
        <end position="757"/>
    </location>
</feature>
<feature type="compositionally biased region" description="Basic residues" evidence="7">
    <location>
        <begin position="259"/>
        <end position="285"/>
    </location>
</feature>
<feature type="compositionally biased region" description="Gly residues" evidence="7">
    <location>
        <begin position="41"/>
        <end position="55"/>
    </location>
</feature>
<dbReference type="SMART" id="SM00220">
    <property type="entry name" value="S_TKc"/>
    <property type="match status" value="1"/>
</dbReference>
<feature type="region of interest" description="Disordered" evidence="7">
    <location>
        <begin position="1"/>
        <end position="55"/>
    </location>
</feature>
<keyword evidence="9" id="KW-0808">Transferase</keyword>
<dbReference type="PANTHER" id="PTHR12272:SF11">
    <property type="entry name" value="PAN2-PAN3 DEADENYLATION COMPLEX SUBUNIT PAN3"/>
    <property type="match status" value="1"/>
</dbReference>
<dbReference type="PROSITE" id="PS50011">
    <property type="entry name" value="PROTEIN_KINASE_DOM"/>
    <property type="match status" value="1"/>
</dbReference>
<evidence type="ECO:0000256" key="2">
    <source>
        <dbReference type="ARBA" id="ARBA00022490"/>
    </source>
</evidence>
<evidence type="ECO:0000256" key="7">
    <source>
        <dbReference type="SAM" id="MobiDB-lite"/>
    </source>
</evidence>
<sequence length="757" mass="81257">MKDKTPEDSKRGEIEAKAQSGPVSSFHADAPTFQPRSGLVVGVGAGPGSVGGELGSGLTASAQPFIPSSIRHNTGSVVDHGERGGFQMAPGGYSGPKQSVGFGKEPGTFAGLETMGGPVDAAGGNGPAGPDFEGLLLGGTASSGQKSSPGLQEESQPGVGPGIHGMQYGSGAGGLQAHGMGGHDPTGYFGDSGGHGLAGPAAGGGSASGPGSGAGTGAGAGLGGSGGGAGSSAGLAQQHHHHQQQHHQHQHPQQQQQQHHQHPQQHHQQHHHQQQQQHHQQHHHQQQQPSVLDLSEYCRRVRGWNLPFLRTVPQMNAITQIRHELQLQNISLLLTQSDIVSASQGAGGGGGGGGGPGAAGQHFVPQVVQRVFYGLCLLDDSNIVSTTRFCGYQTYAYKAINVEDYTAYCLRRIDGFPLSEFEGVRPFLERWQKLAQHPCIVSYRQSFASLDFPQGSLIAVYDYIPNASTMESVHFKEPIGEPLLWNYIIQIVLALVHIHSSQLAARVIDPTKLLISYRGRLRLNCVGILDLTRVDESKTILDYQKQDLVALGYIILALCCGSLTIINDLNHAVEQIFLKSSLYSNDLKKLVLILLSKPALNKNNLDVFILANMLAARMIPQIEHSLKLSDALENEFRKEIDNGRLFRLLTKINTIADRTQLNAIHKWNETGDRYVCKLFREYLFQQTDSQGRPVIDMGHILDSLAKVDVGTSETITLMSSDGSSILLVSFADIKHSIEKSFCEIIAATTTSSNFHDI</sequence>
<accession>A0ABQ8P4M9</accession>